<organism evidence="2 3">
    <name type="scientific">Hyaloscypha variabilis (strain UAMH 11265 / GT02V1 / F)</name>
    <name type="common">Meliniomyces variabilis</name>
    <dbReference type="NCBI Taxonomy" id="1149755"/>
    <lineage>
        <taxon>Eukaryota</taxon>
        <taxon>Fungi</taxon>
        <taxon>Dikarya</taxon>
        <taxon>Ascomycota</taxon>
        <taxon>Pezizomycotina</taxon>
        <taxon>Leotiomycetes</taxon>
        <taxon>Helotiales</taxon>
        <taxon>Hyaloscyphaceae</taxon>
        <taxon>Hyaloscypha</taxon>
        <taxon>Hyaloscypha variabilis</taxon>
    </lineage>
</organism>
<accession>A0A2J6RIU2</accession>
<name>A0A2J6RIU2_HYAVF</name>
<dbReference type="OrthoDB" id="5226533at2759"/>
<dbReference type="AlphaFoldDB" id="A0A2J6RIU2"/>
<protein>
    <submittedName>
        <fullName evidence="2">Uncharacterized protein</fullName>
    </submittedName>
</protein>
<sequence>MSVPPTREELLSMAFLGQENFAPSAEARQQPRFLSLAPTTSASYPSNPAVKSPAPQSPLQASADTPNNTMADPTPAKALNTTTPAMPSAAVIDEALKTRRSSSLSSEGSSRKRRFLKLGPVHFGEGGNGDWSEEVVDE</sequence>
<feature type="compositionally biased region" description="Polar residues" evidence="1">
    <location>
        <begin position="57"/>
        <end position="71"/>
    </location>
</feature>
<feature type="region of interest" description="Disordered" evidence="1">
    <location>
        <begin position="22"/>
        <end position="138"/>
    </location>
</feature>
<evidence type="ECO:0000256" key="1">
    <source>
        <dbReference type="SAM" id="MobiDB-lite"/>
    </source>
</evidence>
<feature type="compositionally biased region" description="Polar residues" evidence="1">
    <location>
        <begin position="37"/>
        <end position="46"/>
    </location>
</feature>
<dbReference type="EMBL" id="KZ613948">
    <property type="protein sequence ID" value="PMD38421.1"/>
    <property type="molecule type" value="Genomic_DNA"/>
</dbReference>
<dbReference type="Proteomes" id="UP000235786">
    <property type="component" value="Unassembled WGS sequence"/>
</dbReference>
<evidence type="ECO:0000313" key="2">
    <source>
        <dbReference type="EMBL" id="PMD38421.1"/>
    </source>
</evidence>
<gene>
    <name evidence="2" type="ORF">L207DRAFT_68372</name>
</gene>
<evidence type="ECO:0000313" key="3">
    <source>
        <dbReference type="Proteomes" id="UP000235786"/>
    </source>
</evidence>
<proteinExistence type="predicted"/>
<reference evidence="2 3" key="1">
    <citation type="submission" date="2016-04" db="EMBL/GenBank/DDBJ databases">
        <title>A degradative enzymes factory behind the ericoid mycorrhizal symbiosis.</title>
        <authorList>
            <consortium name="DOE Joint Genome Institute"/>
            <person name="Martino E."/>
            <person name="Morin E."/>
            <person name="Grelet G."/>
            <person name="Kuo A."/>
            <person name="Kohler A."/>
            <person name="Daghino S."/>
            <person name="Barry K."/>
            <person name="Choi C."/>
            <person name="Cichocki N."/>
            <person name="Clum A."/>
            <person name="Copeland A."/>
            <person name="Hainaut M."/>
            <person name="Haridas S."/>
            <person name="Labutti K."/>
            <person name="Lindquist E."/>
            <person name="Lipzen A."/>
            <person name="Khouja H.-R."/>
            <person name="Murat C."/>
            <person name="Ohm R."/>
            <person name="Olson A."/>
            <person name="Spatafora J."/>
            <person name="Veneault-Fourrey C."/>
            <person name="Henrissat B."/>
            <person name="Grigoriev I."/>
            <person name="Martin F."/>
            <person name="Perotto S."/>
        </authorList>
    </citation>
    <scope>NUCLEOTIDE SEQUENCE [LARGE SCALE GENOMIC DNA]</scope>
    <source>
        <strain evidence="2 3">F</strain>
    </source>
</reference>
<keyword evidence="3" id="KW-1185">Reference proteome</keyword>